<feature type="domain" description="K Homology" evidence="5">
    <location>
        <begin position="645"/>
        <end position="715"/>
    </location>
</feature>
<evidence type="ECO:0000259" key="5">
    <source>
        <dbReference type="SMART" id="SM00322"/>
    </source>
</evidence>
<dbReference type="PROSITE" id="PS50084">
    <property type="entry name" value="KH_TYPE_1"/>
    <property type="match status" value="5"/>
</dbReference>
<dbReference type="Proteomes" id="UP000283530">
    <property type="component" value="Unassembled WGS sequence"/>
</dbReference>
<keyword evidence="4" id="KW-0812">Transmembrane</keyword>
<feature type="domain" description="K Homology" evidence="5">
    <location>
        <begin position="444"/>
        <end position="518"/>
    </location>
</feature>
<name>A0A3S3MKR5_9MAGN</name>
<feature type="region of interest" description="Disordered" evidence="3">
    <location>
        <begin position="67"/>
        <end position="86"/>
    </location>
</feature>
<sequence length="717" mass="77329">MRKREKKEKKRESSLESEASSPSHLSRVRVFFFFFLDSISLFLSGGYFYSNKGHNCVADMVETGKRSRYQRDNDNEGKYHKKRSSNKDYSADGELVVYRILCPDGVIGSVIGKSGNVINTLRQETHARIKVVDPFPGANERVITIYCYEKSKNDKEIDEDDTEPLCPAQDALIKVHCTIANVVSNIGESGKKYKEEARILVPGSQVANVIGKSGSTIKKLRTKTNTNIKVIPKDPNDPTHSYAMSFDNIVQITGDAKAVKNALFAVSAIMYKFSPKEDICLDTTVPELPPTIIIPSELPIYTAGGIYPGADAIFPPPKSIPPVVPATHMQELHNYTDAGSEWPMYSSAFPVVPGYGGPSRSEELILRLLCPTDNLGRVIGRGGSFIKSVRQESGASVEVGDPRADSDHCVISITSTESTDDLKSSSVEAVLLLQGKINSNDDDDTVNISVLVPRRVIGCLIGKSGSIVNEIRQRTKADIRISKGKKPVCANDDDQLVEVIGEVDRVREALVQIVLRLRDDVLKERDGPHGTLSSDSLFSGGPRANSNADSLYSGSSRNAPVADSLYSSALRSAPSDSMYSGSIALPSALSSIPPITPLSYDQRVESGSSLGRLSVGSLYGYGSLQGGENGYGSVSSYSSKPYGGLSSTLEIVIPANAVGKVMGKGGANIANIRKISGAIVDILDSKSSRSERVAQISGTPEQKRSAENLIQAFIMAT</sequence>
<dbReference type="Gene3D" id="3.30.1370.10">
    <property type="entry name" value="K Homology domain, type 1"/>
    <property type="match status" value="5"/>
</dbReference>
<dbReference type="OrthoDB" id="752362at2759"/>
<dbReference type="InterPro" id="IPR004087">
    <property type="entry name" value="KH_dom"/>
</dbReference>
<feature type="transmembrane region" description="Helical" evidence="4">
    <location>
        <begin position="30"/>
        <end position="49"/>
    </location>
</feature>
<evidence type="ECO:0000256" key="4">
    <source>
        <dbReference type="SAM" id="Phobius"/>
    </source>
</evidence>
<keyword evidence="4" id="KW-0472">Membrane</keyword>
<keyword evidence="1" id="KW-0677">Repeat</keyword>
<evidence type="ECO:0000256" key="2">
    <source>
        <dbReference type="PROSITE-ProRule" id="PRU00117"/>
    </source>
</evidence>
<proteinExistence type="predicted"/>
<feature type="domain" description="K Homology" evidence="5">
    <location>
        <begin position="193"/>
        <end position="271"/>
    </location>
</feature>
<keyword evidence="7" id="KW-1185">Reference proteome</keyword>
<dbReference type="Pfam" id="PF00013">
    <property type="entry name" value="KH_1"/>
    <property type="match status" value="5"/>
</dbReference>
<gene>
    <name evidence="6" type="ORF">CKAN_01051000</name>
</gene>
<dbReference type="SUPFAM" id="SSF54791">
    <property type="entry name" value="Eukaryotic type KH-domain (KH-domain type I)"/>
    <property type="match status" value="5"/>
</dbReference>
<feature type="compositionally biased region" description="Basic and acidic residues" evidence="3">
    <location>
        <begin position="67"/>
        <end position="78"/>
    </location>
</feature>
<dbReference type="InterPro" id="IPR036612">
    <property type="entry name" value="KH_dom_type_1_sf"/>
</dbReference>
<dbReference type="GO" id="GO:0003723">
    <property type="term" value="F:RNA binding"/>
    <property type="evidence" value="ECO:0007669"/>
    <property type="project" value="UniProtKB-UniRule"/>
</dbReference>
<evidence type="ECO:0000313" key="7">
    <source>
        <dbReference type="Proteomes" id="UP000283530"/>
    </source>
</evidence>
<dbReference type="CDD" id="cd22459">
    <property type="entry name" value="KH-I_PEPPER_rpt1_like"/>
    <property type="match status" value="2"/>
</dbReference>
<keyword evidence="2" id="KW-0694">RNA-binding</keyword>
<evidence type="ECO:0000256" key="3">
    <source>
        <dbReference type="SAM" id="MobiDB-lite"/>
    </source>
</evidence>
<organism evidence="6 7">
    <name type="scientific">Cinnamomum micranthum f. kanehirae</name>
    <dbReference type="NCBI Taxonomy" id="337451"/>
    <lineage>
        <taxon>Eukaryota</taxon>
        <taxon>Viridiplantae</taxon>
        <taxon>Streptophyta</taxon>
        <taxon>Embryophyta</taxon>
        <taxon>Tracheophyta</taxon>
        <taxon>Spermatophyta</taxon>
        <taxon>Magnoliopsida</taxon>
        <taxon>Magnoliidae</taxon>
        <taxon>Laurales</taxon>
        <taxon>Lauraceae</taxon>
        <taxon>Cinnamomum</taxon>
    </lineage>
</organism>
<reference evidence="6 7" key="1">
    <citation type="journal article" date="2019" name="Nat. Plants">
        <title>Stout camphor tree genome fills gaps in understanding of flowering plant genome evolution.</title>
        <authorList>
            <person name="Chaw S.M."/>
            <person name="Liu Y.C."/>
            <person name="Wu Y.W."/>
            <person name="Wang H.Y."/>
            <person name="Lin C.I."/>
            <person name="Wu C.S."/>
            <person name="Ke H.M."/>
            <person name="Chang L.Y."/>
            <person name="Hsu C.Y."/>
            <person name="Yang H.T."/>
            <person name="Sudianto E."/>
            <person name="Hsu M.H."/>
            <person name="Wu K.P."/>
            <person name="Wang L.N."/>
            <person name="Leebens-Mack J.H."/>
            <person name="Tsai I.J."/>
        </authorList>
    </citation>
    <scope>NUCLEOTIDE SEQUENCE [LARGE SCALE GENOMIC DNA]</scope>
    <source>
        <strain evidence="7">cv. Chaw 1501</strain>
        <tissue evidence="6">Young leaves</tissue>
    </source>
</reference>
<protein>
    <recommendedName>
        <fullName evidence="5">K Homology domain-containing protein</fullName>
    </recommendedName>
</protein>
<evidence type="ECO:0000313" key="6">
    <source>
        <dbReference type="EMBL" id="RWR81813.1"/>
    </source>
</evidence>
<feature type="domain" description="K Homology" evidence="5">
    <location>
        <begin position="94"/>
        <end position="167"/>
    </location>
</feature>
<dbReference type="EMBL" id="QPKB01000004">
    <property type="protein sequence ID" value="RWR81813.1"/>
    <property type="molecule type" value="Genomic_DNA"/>
</dbReference>
<dbReference type="SMART" id="SM00322">
    <property type="entry name" value="KH"/>
    <property type="match status" value="5"/>
</dbReference>
<dbReference type="InterPro" id="IPR004088">
    <property type="entry name" value="KH_dom_type_1"/>
</dbReference>
<dbReference type="AlphaFoldDB" id="A0A3S3MKR5"/>
<comment type="caution">
    <text evidence="6">The sequence shown here is derived from an EMBL/GenBank/DDBJ whole genome shotgun (WGS) entry which is preliminary data.</text>
</comment>
<keyword evidence="4" id="KW-1133">Transmembrane helix</keyword>
<dbReference type="CDD" id="cd22462">
    <property type="entry name" value="KH-I_HEN4_like_rpt5"/>
    <property type="match status" value="1"/>
</dbReference>
<feature type="domain" description="K Homology" evidence="5">
    <location>
        <begin position="362"/>
        <end position="438"/>
    </location>
</feature>
<dbReference type="PANTHER" id="PTHR10288">
    <property type="entry name" value="KH DOMAIN CONTAINING RNA BINDING PROTEIN"/>
    <property type="match status" value="1"/>
</dbReference>
<dbReference type="STRING" id="337451.A0A3S3MKR5"/>
<evidence type="ECO:0000256" key="1">
    <source>
        <dbReference type="ARBA" id="ARBA00022737"/>
    </source>
</evidence>
<accession>A0A3S3MKR5</accession>